<dbReference type="AlphaFoldDB" id="A0A6C0B4I3"/>
<proteinExistence type="predicted"/>
<evidence type="ECO:0000313" key="1">
    <source>
        <dbReference type="EMBL" id="QHS86438.1"/>
    </source>
</evidence>
<protein>
    <submittedName>
        <fullName evidence="1">Uncharacterized protein</fullName>
    </submittedName>
</protein>
<sequence length="501" mass="54236">MSMSTNPGMPLFPAFNPYSLDPSQILASMQNNALTSNIYEGTAKAVNATNDNQRLMTNEFANTNSNIYEGVVKGINSTNDTQRLMTSEFSNVNKNIFDTIAQNAVAIERNGAAGTATSERVGYQIGTAVERNGANAAATSERVGSQVGVSVERNGGNIMSAIERVAGEGRLTTTVVDATSRQAANDSARDVLRAVDRVGLDAVSTTKETYASLLQSIERNAGETRLASVIGQGSTDSKLLDVRHSVLNDINRASNETLVNGIQNFNVLNKAITDSAWEQRTASATGFQNLAEEHLRSKFDLASQASTNHAKELLQNANNYASLLLEDQKNKEQIASQASTYYASQLLEGQKNKADLASHSAMQFAAMVSKSDGHAAGLAKQLDNHYSSLLLEQQKSKELITLQLHEAKYEALKHKMELSKEMGDCCCEIKEKVDQRSQEVIGVVDTLDRNRLRDEVNTTNNENNLLKFAELGSFGGYGGYGGYEGGYGRGSRGRHGGHGRR</sequence>
<name>A0A6C0B4I3_9ZZZZ</name>
<organism evidence="1">
    <name type="scientific">viral metagenome</name>
    <dbReference type="NCBI Taxonomy" id="1070528"/>
    <lineage>
        <taxon>unclassified sequences</taxon>
        <taxon>metagenomes</taxon>
        <taxon>organismal metagenomes</taxon>
    </lineage>
</organism>
<dbReference type="EMBL" id="MN739055">
    <property type="protein sequence ID" value="QHS86438.1"/>
    <property type="molecule type" value="Genomic_DNA"/>
</dbReference>
<reference evidence="1" key="1">
    <citation type="journal article" date="2020" name="Nature">
        <title>Giant virus diversity and host interactions through global metagenomics.</title>
        <authorList>
            <person name="Schulz F."/>
            <person name="Roux S."/>
            <person name="Paez-Espino D."/>
            <person name="Jungbluth S."/>
            <person name="Walsh D.A."/>
            <person name="Denef V.J."/>
            <person name="McMahon K.D."/>
            <person name="Konstantinidis K.T."/>
            <person name="Eloe-Fadrosh E.A."/>
            <person name="Kyrpides N.C."/>
            <person name="Woyke T."/>
        </authorList>
    </citation>
    <scope>NUCLEOTIDE SEQUENCE</scope>
    <source>
        <strain evidence="1">GVMAG-M-3300009187-29</strain>
    </source>
</reference>
<accession>A0A6C0B4I3</accession>